<organism evidence="2 3">
    <name type="scientific">Actinomadura chokoriensis</name>
    <dbReference type="NCBI Taxonomy" id="454156"/>
    <lineage>
        <taxon>Bacteria</taxon>
        <taxon>Bacillati</taxon>
        <taxon>Actinomycetota</taxon>
        <taxon>Actinomycetes</taxon>
        <taxon>Streptosporangiales</taxon>
        <taxon>Thermomonosporaceae</taxon>
        <taxon>Actinomadura</taxon>
    </lineage>
</organism>
<dbReference type="Gene3D" id="1.10.1220.10">
    <property type="entry name" value="Met repressor-like"/>
    <property type="match status" value="1"/>
</dbReference>
<proteinExistence type="predicted"/>
<comment type="caution">
    <text evidence="2">The sequence shown here is derived from an EMBL/GenBank/DDBJ whole genome shotgun (WGS) entry which is preliminary data.</text>
</comment>
<dbReference type="SUPFAM" id="SSF47598">
    <property type="entry name" value="Ribbon-helix-helix"/>
    <property type="match status" value="1"/>
</dbReference>
<evidence type="ECO:0000313" key="2">
    <source>
        <dbReference type="EMBL" id="MFA1556914.1"/>
    </source>
</evidence>
<gene>
    <name evidence="2" type="ORF">SM436_24780</name>
</gene>
<evidence type="ECO:0000313" key="3">
    <source>
        <dbReference type="Proteomes" id="UP001569904"/>
    </source>
</evidence>
<accession>A0ABV4R257</accession>
<dbReference type="EMBL" id="JAXCEH010000018">
    <property type="protein sequence ID" value="MFA1556914.1"/>
    <property type="molecule type" value="Genomic_DNA"/>
</dbReference>
<evidence type="ECO:0000259" key="1">
    <source>
        <dbReference type="Pfam" id="PF01402"/>
    </source>
</evidence>
<dbReference type="PANTHER" id="PTHR40688:SF2">
    <property type="entry name" value="RIBBON-HELIX-HELIX PROTEIN COPG DOMAIN-CONTAINING PROTEIN"/>
    <property type="match status" value="1"/>
</dbReference>
<dbReference type="InterPro" id="IPR002145">
    <property type="entry name" value="CopG"/>
</dbReference>
<reference evidence="2 3" key="1">
    <citation type="submission" date="2023-11" db="EMBL/GenBank/DDBJ databases">
        <title>Actinomadura monticuli sp. nov., isolated from volcanic ash.</title>
        <authorList>
            <person name="Lee S.D."/>
            <person name="Yang H."/>
            <person name="Kim I.S."/>
        </authorList>
    </citation>
    <scope>NUCLEOTIDE SEQUENCE [LARGE SCALE GENOMIC DNA]</scope>
    <source>
        <strain evidence="2 3">DSM 45346</strain>
    </source>
</reference>
<dbReference type="Pfam" id="PF01402">
    <property type="entry name" value="RHH_1"/>
    <property type="match status" value="1"/>
</dbReference>
<keyword evidence="3" id="KW-1185">Reference proteome</keyword>
<dbReference type="InterPro" id="IPR010985">
    <property type="entry name" value="Ribbon_hlx_hlx"/>
</dbReference>
<dbReference type="InterPro" id="IPR013321">
    <property type="entry name" value="Arc_rbn_hlx_hlx"/>
</dbReference>
<dbReference type="PANTHER" id="PTHR40688">
    <property type="match status" value="1"/>
</dbReference>
<dbReference type="InterPro" id="IPR052991">
    <property type="entry name" value="Non-func_TypeII_TA_Antitoxin"/>
</dbReference>
<sequence length="50" mass="6082">MSERRPTSIRLTAAQERALDEIGEREDRDRSWLIRKAIDEYIERHREAQK</sequence>
<dbReference type="Proteomes" id="UP001569904">
    <property type="component" value="Unassembled WGS sequence"/>
</dbReference>
<dbReference type="RefSeq" id="WP_371943666.1">
    <property type="nucleotide sequence ID" value="NZ_JAXCEH010000018.1"/>
</dbReference>
<name>A0ABV4R257_9ACTN</name>
<protein>
    <submittedName>
        <fullName evidence="2">Ribbon-helix-helix protein, CopG family</fullName>
    </submittedName>
</protein>
<feature type="domain" description="Ribbon-helix-helix protein CopG" evidence="1">
    <location>
        <begin position="6"/>
        <end position="44"/>
    </location>
</feature>